<dbReference type="FunFam" id="3.20.20.70:FF:000014">
    <property type="entry name" value="Probable dual-specificity RNA methyltransferase RlmN"/>
    <property type="match status" value="1"/>
</dbReference>
<evidence type="ECO:0000256" key="11">
    <source>
        <dbReference type="ARBA" id="ARBA00023014"/>
    </source>
</evidence>
<dbReference type="RefSeq" id="WP_092755680.1">
    <property type="nucleotide sequence ID" value="NZ_FOCG01000002.1"/>
</dbReference>
<dbReference type="PANTHER" id="PTHR30544:SF5">
    <property type="entry name" value="RADICAL SAM CORE DOMAIN-CONTAINING PROTEIN"/>
    <property type="match status" value="1"/>
</dbReference>
<dbReference type="GO" id="GO:0002935">
    <property type="term" value="F:tRNA (adenine(37)-C2)-methyltransferase activity"/>
    <property type="evidence" value="ECO:0007669"/>
    <property type="project" value="UniProtKB-UniRule"/>
</dbReference>
<reference evidence="14 15" key="1">
    <citation type="submission" date="2016-10" db="EMBL/GenBank/DDBJ databases">
        <authorList>
            <person name="de Groot N.N."/>
        </authorList>
    </citation>
    <scope>NUCLEOTIDE SEQUENCE [LARGE SCALE GENOMIC DNA]</scope>
    <source>
        <strain evidence="14 15">CGMCC 1.5070</strain>
    </source>
</reference>
<feature type="binding site" evidence="12">
    <location>
        <position position="193"/>
    </location>
    <ligand>
        <name>S-adenosyl-L-methionine</name>
        <dbReference type="ChEBI" id="CHEBI:59789"/>
    </ligand>
</feature>
<keyword evidence="15" id="KW-1185">Reference proteome</keyword>
<evidence type="ECO:0000256" key="7">
    <source>
        <dbReference type="ARBA" id="ARBA00022691"/>
    </source>
</evidence>
<accession>A0A1H8D4W6</accession>
<feature type="binding site" evidence="12">
    <location>
        <position position="121"/>
    </location>
    <ligand>
        <name>[4Fe-4S] cluster</name>
        <dbReference type="ChEBI" id="CHEBI:49883"/>
        <note>4Fe-4S-S-AdoMet</note>
    </ligand>
</feature>
<dbReference type="SUPFAM" id="SSF102114">
    <property type="entry name" value="Radical SAM enzymes"/>
    <property type="match status" value="1"/>
</dbReference>
<dbReference type="InterPro" id="IPR058240">
    <property type="entry name" value="rSAM_sf"/>
</dbReference>
<comment type="caution">
    <text evidence="12">Lacks conserved residue(s) required for the propagation of feature annotation.</text>
</comment>
<dbReference type="GO" id="GO:0046872">
    <property type="term" value="F:metal ion binding"/>
    <property type="evidence" value="ECO:0007669"/>
    <property type="project" value="UniProtKB-KW"/>
</dbReference>
<dbReference type="InterPro" id="IPR007197">
    <property type="entry name" value="rSAM"/>
</dbReference>
<comment type="function">
    <text evidence="12">Specifically methylates position 2 of adenine 2503 in 23S rRNA and position 2 of adenine 37 in tRNAs.</text>
</comment>
<dbReference type="EC" id="2.1.1.192" evidence="12"/>
<dbReference type="InterPro" id="IPR040072">
    <property type="entry name" value="Methyltransferase_A"/>
</dbReference>
<evidence type="ECO:0000256" key="3">
    <source>
        <dbReference type="ARBA" id="ARBA00022490"/>
    </source>
</evidence>
<dbReference type="InterPro" id="IPR013785">
    <property type="entry name" value="Aldolase_TIM"/>
</dbReference>
<evidence type="ECO:0000256" key="12">
    <source>
        <dbReference type="HAMAP-Rule" id="MF_01849"/>
    </source>
</evidence>
<dbReference type="OrthoDB" id="9793973at2"/>
<dbReference type="SFLD" id="SFLDF00275">
    <property type="entry name" value="adenosine_C2_methyltransferase"/>
    <property type="match status" value="1"/>
</dbReference>
<evidence type="ECO:0000256" key="9">
    <source>
        <dbReference type="ARBA" id="ARBA00022723"/>
    </source>
</evidence>
<dbReference type="Gene3D" id="3.20.20.70">
    <property type="entry name" value="Aldolase class I"/>
    <property type="match status" value="1"/>
</dbReference>
<dbReference type="EMBL" id="FOCG01000002">
    <property type="protein sequence ID" value="SEN02256.1"/>
    <property type="molecule type" value="Genomic_DNA"/>
</dbReference>
<keyword evidence="11 12" id="KW-0411">Iron-sulfur</keyword>
<dbReference type="GO" id="GO:0070040">
    <property type="term" value="F:rRNA (adenine(2503)-C2-)-methyltransferase activity"/>
    <property type="evidence" value="ECO:0007669"/>
    <property type="project" value="UniProtKB-UniRule"/>
</dbReference>
<comment type="catalytic activity">
    <reaction evidence="12">
        <text>adenosine(37) in tRNA + 2 reduced [2Fe-2S]-[ferredoxin] + 2 S-adenosyl-L-methionine = 2-methyladenosine(37) in tRNA + 5'-deoxyadenosine + L-methionine + 2 oxidized [2Fe-2S]-[ferredoxin] + S-adenosyl-L-homocysteine</text>
        <dbReference type="Rhea" id="RHEA:43332"/>
        <dbReference type="Rhea" id="RHEA-COMP:10000"/>
        <dbReference type="Rhea" id="RHEA-COMP:10001"/>
        <dbReference type="Rhea" id="RHEA-COMP:10162"/>
        <dbReference type="Rhea" id="RHEA-COMP:10485"/>
        <dbReference type="ChEBI" id="CHEBI:17319"/>
        <dbReference type="ChEBI" id="CHEBI:33737"/>
        <dbReference type="ChEBI" id="CHEBI:33738"/>
        <dbReference type="ChEBI" id="CHEBI:57844"/>
        <dbReference type="ChEBI" id="CHEBI:57856"/>
        <dbReference type="ChEBI" id="CHEBI:59789"/>
        <dbReference type="ChEBI" id="CHEBI:74411"/>
        <dbReference type="ChEBI" id="CHEBI:74497"/>
        <dbReference type="EC" id="2.1.1.192"/>
    </reaction>
</comment>
<keyword evidence="5 12" id="KW-0489">Methyltransferase</keyword>
<dbReference type="InterPro" id="IPR004383">
    <property type="entry name" value="rRNA_lsu_MTrfase_RlmN/Cfr"/>
</dbReference>
<keyword evidence="3 12" id="KW-0963">Cytoplasm</keyword>
<keyword evidence="7 12" id="KW-0949">S-adenosyl-L-methionine</keyword>
<dbReference type="GO" id="GO:0005737">
    <property type="term" value="C:cytoplasm"/>
    <property type="evidence" value="ECO:0007669"/>
    <property type="project" value="UniProtKB-SubCell"/>
</dbReference>
<dbReference type="STRING" id="474960.SAMN05216180_2514"/>
<feature type="active site" description="S-methylcysteine intermediate" evidence="12">
    <location>
        <position position="335"/>
    </location>
</feature>
<dbReference type="GO" id="GO:0030488">
    <property type="term" value="P:tRNA methylation"/>
    <property type="evidence" value="ECO:0007669"/>
    <property type="project" value="UniProtKB-UniRule"/>
</dbReference>
<dbReference type="GO" id="GO:0019843">
    <property type="term" value="F:rRNA binding"/>
    <property type="evidence" value="ECO:0007669"/>
    <property type="project" value="UniProtKB-UniRule"/>
</dbReference>
<evidence type="ECO:0000313" key="15">
    <source>
        <dbReference type="Proteomes" id="UP000199158"/>
    </source>
</evidence>
<feature type="binding site" evidence="12">
    <location>
        <position position="114"/>
    </location>
    <ligand>
        <name>[4Fe-4S] cluster</name>
        <dbReference type="ChEBI" id="CHEBI:49883"/>
        <note>4Fe-4S-S-AdoMet</note>
    </ligand>
</feature>
<feature type="binding site" evidence="12">
    <location>
        <position position="118"/>
    </location>
    <ligand>
        <name>[4Fe-4S] cluster</name>
        <dbReference type="ChEBI" id="CHEBI:49883"/>
        <note>4Fe-4S-S-AdoMet</note>
    </ligand>
</feature>
<dbReference type="PANTHER" id="PTHR30544">
    <property type="entry name" value="23S RRNA METHYLTRANSFERASE"/>
    <property type="match status" value="1"/>
</dbReference>
<keyword evidence="8 12" id="KW-0819">tRNA processing</keyword>
<evidence type="ECO:0000256" key="1">
    <source>
        <dbReference type="ARBA" id="ARBA00004496"/>
    </source>
</evidence>
<comment type="cofactor">
    <cofactor evidence="12">
        <name>[4Fe-4S] cluster</name>
        <dbReference type="ChEBI" id="CHEBI:49883"/>
    </cofactor>
    <text evidence="12">Binds 1 [4Fe-4S] cluster. The cluster is coordinated with 3 cysteines and an exchangeable S-adenosyl-L-methionine.</text>
</comment>
<dbReference type="AlphaFoldDB" id="A0A1H8D4W6"/>
<dbReference type="Pfam" id="PF21016">
    <property type="entry name" value="RlmN_N"/>
    <property type="match status" value="1"/>
</dbReference>
<keyword evidence="12" id="KW-1015">Disulfide bond</keyword>
<feature type="domain" description="Radical SAM core" evidence="13">
    <location>
        <begin position="100"/>
        <end position="330"/>
    </location>
</feature>
<dbReference type="GO" id="GO:0000049">
    <property type="term" value="F:tRNA binding"/>
    <property type="evidence" value="ECO:0007669"/>
    <property type="project" value="UniProtKB-UniRule"/>
</dbReference>
<keyword evidence="4 12" id="KW-0698">rRNA processing</keyword>
<keyword evidence="6 12" id="KW-0808">Transferase</keyword>
<organism evidence="14 15">
    <name type="scientific">Hydrogenoanaerobacterium saccharovorans</name>
    <dbReference type="NCBI Taxonomy" id="474960"/>
    <lineage>
        <taxon>Bacteria</taxon>
        <taxon>Bacillati</taxon>
        <taxon>Bacillota</taxon>
        <taxon>Clostridia</taxon>
        <taxon>Eubacteriales</taxon>
        <taxon>Oscillospiraceae</taxon>
        <taxon>Hydrogenoanaerobacterium</taxon>
    </lineage>
</organism>
<evidence type="ECO:0000256" key="5">
    <source>
        <dbReference type="ARBA" id="ARBA00022603"/>
    </source>
</evidence>
<dbReference type="NCBIfam" id="TIGR00048">
    <property type="entry name" value="rRNA_mod_RlmN"/>
    <property type="match status" value="1"/>
</dbReference>
<comment type="subcellular location">
    <subcellularLocation>
        <location evidence="1 12">Cytoplasm</location>
    </subcellularLocation>
</comment>
<evidence type="ECO:0000256" key="6">
    <source>
        <dbReference type="ARBA" id="ARBA00022679"/>
    </source>
</evidence>
<sequence length="356" mass="40522">MSGLLDIKSMTLPKLEDYVQELGEPKFRAKQIYIWLHQKQADSFAQMSNLSVSLRERLEQQCYINTLTVRRKLVSKLDGTQKFLFGLRDGEAVESVLMKYKHGNSLCISTQVGCRMGCSFCASTILGLCRNLTPAEMLDEVYMAQKVSGERVSSIVLMGIGEPLDNFDNVMDFLEILSSPEGINLSMRHVSLSTCGLIPRIYDLMKKKTQVTLSISLHAPNDELRDKLMPVNHKYKIDELMKACRDYFDYTGRRVSYEYSLINGVNDTEECAHQLGKLLKGQIAHVNLIPINEVKERDFIKSSRMRIQKFLSVMEQYKINATVRRELGADINAACGQLRREEKGAEESAEGLRQNR</sequence>
<dbReference type="PIRSF" id="PIRSF006004">
    <property type="entry name" value="CHP00048"/>
    <property type="match status" value="1"/>
</dbReference>
<dbReference type="InterPro" id="IPR048641">
    <property type="entry name" value="RlmN_N"/>
</dbReference>
<feature type="binding site" evidence="12">
    <location>
        <begin position="216"/>
        <end position="218"/>
    </location>
    <ligand>
        <name>S-adenosyl-L-methionine</name>
        <dbReference type="ChEBI" id="CHEBI:59789"/>
    </ligand>
</feature>
<keyword evidence="2 12" id="KW-0004">4Fe-4S</keyword>
<evidence type="ECO:0000256" key="2">
    <source>
        <dbReference type="ARBA" id="ARBA00022485"/>
    </source>
</evidence>
<feature type="binding site" evidence="12">
    <location>
        <position position="292"/>
    </location>
    <ligand>
        <name>S-adenosyl-L-methionine</name>
        <dbReference type="ChEBI" id="CHEBI:59789"/>
    </ligand>
</feature>
<dbReference type="GO" id="GO:0051539">
    <property type="term" value="F:4 iron, 4 sulfur cluster binding"/>
    <property type="evidence" value="ECO:0007669"/>
    <property type="project" value="UniProtKB-UniRule"/>
</dbReference>
<dbReference type="InterPro" id="IPR027492">
    <property type="entry name" value="RNA_MTrfase_RlmN"/>
</dbReference>
<evidence type="ECO:0000259" key="13">
    <source>
        <dbReference type="PROSITE" id="PS51918"/>
    </source>
</evidence>
<evidence type="ECO:0000256" key="10">
    <source>
        <dbReference type="ARBA" id="ARBA00023004"/>
    </source>
</evidence>
<dbReference type="CDD" id="cd01335">
    <property type="entry name" value="Radical_SAM"/>
    <property type="match status" value="1"/>
</dbReference>
<proteinExistence type="inferred from homology"/>
<gene>
    <name evidence="12" type="primary">rlmN</name>
    <name evidence="14" type="ORF">SAMN05216180_2514</name>
</gene>
<dbReference type="Gene3D" id="1.10.150.530">
    <property type="match status" value="1"/>
</dbReference>
<comment type="catalytic activity">
    <reaction evidence="12">
        <text>adenosine(2503) in 23S rRNA + 2 reduced [2Fe-2S]-[ferredoxin] + 2 S-adenosyl-L-methionine = 2-methyladenosine(2503) in 23S rRNA + 5'-deoxyadenosine + L-methionine + 2 oxidized [2Fe-2S]-[ferredoxin] + S-adenosyl-L-homocysteine</text>
        <dbReference type="Rhea" id="RHEA:42916"/>
        <dbReference type="Rhea" id="RHEA-COMP:10000"/>
        <dbReference type="Rhea" id="RHEA-COMP:10001"/>
        <dbReference type="Rhea" id="RHEA-COMP:10152"/>
        <dbReference type="Rhea" id="RHEA-COMP:10282"/>
        <dbReference type="ChEBI" id="CHEBI:17319"/>
        <dbReference type="ChEBI" id="CHEBI:33737"/>
        <dbReference type="ChEBI" id="CHEBI:33738"/>
        <dbReference type="ChEBI" id="CHEBI:57844"/>
        <dbReference type="ChEBI" id="CHEBI:57856"/>
        <dbReference type="ChEBI" id="CHEBI:59789"/>
        <dbReference type="ChEBI" id="CHEBI:74411"/>
        <dbReference type="ChEBI" id="CHEBI:74497"/>
        <dbReference type="EC" id="2.1.1.192"/>
    </reaction>
</comment>
<evidence type="ECO:0000256" key="8">
    <source>
        <dbReference type="ARBA" id="ARBA00022694"/>
    </source>
</evidence>
<dbReference type="Pfam" id="PF04055">
    <property type="entry name" value="Radical_SAM"/>
    <property type="match status" value="1"/>
</dbReference>
<dbReference type="Proteomes" id="UP000199158">
    <property type="component" value="Unassembled WGS sequence"/>
</dbReference>
<dbReference type="SFLD" id="SFLDS00029">
    <property type="entry name" value="Radical_SAM"/>
    <property type="match status" value="1"/>
</dbReference>
<dbReference type="HAMAP" id="MF_01849">
    <property type="entry name" value="RNA_methyltr_RlmN"/>
    <property type="match status" value="1"/>
</dbReference>
<comment type="miscellaneous">
    <text evidence="12">Reaction proceeds by a ping-pong mechanism involving intermediate methylation of a conserved cysteine residue.</text>
</comment>
<comment type="similarity">
    <text evidence="12">Belongs to the radical SAM superfamily. RlmN family.</text>
</comment>
<dbReference type="PROSITE" id="PS51918">
    <property type="entry name" value="RADICAL_SAM"/>
    <property type="match status" value="1"/>
</dbReference>
<dbReference type="SFLD" id="SFLDG01062">
    <property type="entry name" value="methyltransferase_(Class_A)"/>
    <property type="match status" value="1"/>
</dbReference>
<keyword evidence="10 12" id="KW-0408">Iron</keyword>
<evidence type="ECO:0000256" key="4">
    <source>
        <dbReference type="ARBA" id="ARBA00022552"/>
    </source>
</evidence>
<feature type="binding site" evidence="12">
    <location>
        <begin position="161"/>
        <end position="162"/>
    </location>
    <ligand>
        <name>S-adenosyl-L-methionine</name>
        <dbReference type="ChEBI" id="CHEBI:59789"/>
    </ligand>
</feature>
<feature type="active site" description="Proton acceptor" evidence="12">
    <location>
        <position position="94"/>
    </location>
</feature>
<name>A0A1H8D4W6_9FIRM</name>
<protein>
    <recommendedName>
        <fullName evidence="12">Probable dual-specificity RNA methyltransferase RlmN</fullName>
        <ecNumber evidence="12">2.1.1.192</ecNumber>
    </recommendedName>
    <alternativeName>
        <fullName evidence="12">23S rRNA (adenine(2503)-C(2))-methyltransferase</fullName>
    </alternativeName>
    <alternativeName>
        <fullName evidence="12">23S rRNA m2A2503 methyltransferase</fullName>
    </alternativeName>
    <alternativeName>
        <fullName evidence="12">Ribosomal RNA large subunit methyltransferase N</fullName>
    </alternativeName>
    <alternativeName>
        <fullName evidence="12">tRNA (adenine(37)-C(2))-methyltransferase</fullName>
    </alternativeName>
    <alternativeName>
        <fullName evidence="12">tRNA m2A37 methyltransferase</fullName>
    </alternativeName>
</protein>
<evidence type="ECO:0000313" key="14">
    <source>
        <dbReference type="EMBL" id="SEN02256.1"/>
    </source>
</evidence>
<keyword evidence="9 12" id="KW-0479">Metal-binding</keyword>
<dbReference type="GO" id="GO:0070475">
    <property type="term" value="P:rRNA base methylation"/>
    <property type="evidence" value="ECO:0007669"/>
    <property type="project" value="UniProtKB-UniRule"/>
</dbReference>